<keyword evidence="2" id="KW-1185">Reference proteome</keyword>
<comment type="caution">
    <text evidence="1">The sequence shown here is derived from an EMBL/GenBank/DDBJ whole genome shotgun (WGS) entry which is preliminary data.</text>
</comment>
<organism evidence="1 2">
    <name type="scientific">Eubacterium segne</name>
    <dbReference type="NCBI Taxonomy" id="2763045"/>
    <lineage>
        <taxon>Bacteria</taxon>
        <taxon>Bacillati</taxon>
        <taxon>Bacillota</taxon>
        <taxon>Clostridia</taxon>
        <taxon>Eubacteriales</taxon>
        <taxon>Eubacteriaceae</taxon>
        <taxon>Eubacterium</taxon>
    </lineage>
</organism>
<dbReference type="Gene3D" id="3.30.1240.10">
    <property type="match status" value="1"/>
</dbReference>
<gene>
    <name evidence="1" type="ORF">H8S00_04505</name>
</gene>
<dbReference type="RefSeq" id="WP_021952979.1">
    <property type="nucleotide sequence ID" value="NZ_JACOOZ010000003.1"/>
</dbReference>
<sequence length="264" mass="29862">MNNRKIVFFDIDGTIYRFDTGMPKDTYEAIKLLKAKGHIPVICTGRTRCMIYKEHMAPGFRDIVAGAGTYVEIGGKELYCNTINNNEARRVIDGFVRNGFVPVAEGRDNIYIGRDISDLTETTKHVYNVYRESMGDFILSTDESEINVSKVSALFTNHSNPEGMIKEFENDYTIISHQHSLLELVPKGYNKAVGIEKLIKALNIPWENTYAFGDSLNDIDMLKYVKYGCAMGNSDDAIKEATKYHTSDFDKGGIYEALKKFELI</sequence>
<protein>
    <submittedName>
        <fullName evidence="1">Cof-type HAD-IIB family hydrolase</fullName>
    </submittedName>
</protein>
<evidence type="ECO:0000313" key="1">
    <source>
        <dbReference type="EMBL" id="MBC5667245.1"/>
    </source>
</evidence>
<dbReference type="EMBL" id="JACOOZ010000003">
    <property type="protein sequence ID" value="MBC5667245.1"/>
    <property type="molecule type" value="Genomic_DNA"/>
</dbReference>
<dbReference type="SUPFAM" id="SSF56784">
    <property type="entry name" value="HAD-like"/>
    <property type="match status" value="1"/>
</dbReference>
<dbReference type="PANTHER" id="PTHR10000">
    <property type="entry name" value="PHOSPHOSERINE PHOSPHATASE"/>
    <property type="match status" value="1"/>
</dbReference>
<dbReference type="Pfam" id="PF08282">
    <property type="entry name" value="Hydrolase_3"/>
    <property type="match status" value="1"/>
</dbReference>
<dbReference type="NCBIfam" id="TIGR01484">
    <property type="entry name" value="HAD-SF-IIB"/>
    <property type="match status" value="1"/>
</dbReference>
<reference evidence="1 2" key="1">
    <citation type="submission" date="2020-08" db="EMBL/GenBank/DDBJ databases">
        <title>Genome public.</title>
        <authorList>
            <person name="Liu C."/>
            <person name="Sun Q."/>
        </authorList>
    </citation>
    <scope>NUCLEOTIDE SEQUENCE [LARGE SCALE GENOMIC DNA]</scope>
    <source>
        <strain evidence="1 2">BX4</strain>
    </source>
</reference>
<dbReference type="SFLD" id="SFLDG01140">
    <property type="entry name" value="C2.B:_Phosphomannomutase_and_P"/>
    <property type="match status" value="1"/>
</dbReference>
<name>A0ABR7F3D1_9FIRM</name>
<dbReference type="Gene3D" id="3.40.50.1000">
    <property type="entry name" value="HAD superfamily/HAD-like"/>
    <property type="match status" value="1"/>
</dbReference>
<dbReference type="InterPro" id="IPR023214">
    <property type="entry name" value="HAD_sf"/>
</dbReference>
<dbReference type="InterPro" id="IPR000150">
    <property type="entry name" value="Cof"/>
</dbReference>
<dbReference type="SFLD" id="SFLDS00003">
    <property type="entry name" value="Haloacid_Dehalogenase"/>
    <property type="match status" value="1"/>
</dbReference>
<keyword evidence="1" id="KW-0378">Hydrolase</keyword>
<evidence type="ECO:0000313" key="2">
    <source>
        <dbReference type="Proteomes" id="UP000597877"/>
    </source>
</evidence>
<dbReference type="InterPro" id="IPR006379">
    <property type="entry name" value="HAD-SF_hydro_IIB"/>
</dbReference>
<dbReference type="PANTHER" id="PTHR10000:SF25">
    <property type="entry name" value="PHOSPHATASE YKRA-RELATED"/>
    <property type="match status" value="1"/>
</dbReference>
<dbReference type="Proteomes" id="UP000597877">
    <property type="component" value="Unassembled WGS sequence"/>
</dbReference>
<accession>A0ABR7F3D1</accession>
<dbReference type="GO" id="GO:0016787">
    <property type="term" value="F:hydrolase activity"/>
    <property type="evidence" value="ECO:0007669"/>
    <property type="project" value="UniProtKB-KW"/>
</dbReference>
<dbReference type="InterPro" id="IPR036412">
    <property type="entry name" value="HAD-like_sf"/>
</dbReference>
<dbReference type="PROSITE" id="PS01229">
    <property type="entry name" value="COF_2"/>
    <property type="match status" value="1"/>
</dbReference>
<dbReference type="NCBIfam" id="TIGR00099">
    <property type="entry name" value="Cof-subfamily"/>
    <property type="match status" value="1"/>
</dbReference>
<proteinExistence type="predicted"/>